<organism evidence="2 3">
    <name type="scientific">Peptoniphilus duerdenii ATCC BAA-1640</name>
    <dbReference type="NCBI Taxonomy" id="862517"/>
    <lineage>
        <taxon>Bacteria</taxon>
        <taxon>Bacillati</taxon>
        <taxon>Bacillota</taxon>
        <taxon>Tissierellia</taxon>
        <taxon>Tissierellales</taxon>
        <taxon>Peptoniphilaceae</taxon>
        <taxon>Peptoniphilus</taxon>
    </lineage>
</organism>
<dbReference type="SUPFAM" id="SSF52317">
    <property type="entry name" value="Class I glutamine amidotransferase-like"/>
    <property type="match status" value="1"/>
</dbReference>
<keyword evidence="3" id="KW-1185">Reference proteome</keyword>
<accession>E0NLR6</accession>
<proteinExistence type="predicted"/>
<dbReference type="InterPro" id="IPR052158">
    <property type="entry name" value="INH-QAR"/>
</dbReference>
<dbReference type="Pfam" id="PF01965">
    <property type="entry name" value="DJ-1_PfpI"/>
    <property type="match status" value="1"/>
</dbReference>
<dbReference type="HOGENOM" id="CLU_000445_44_5_9"/>
<dbReference type="PANTHER" id="PTHR43130">
    <property type="entry name" value="ARAC-FAMILY TRANSCRIPTIONAL REGULATOR"/>
    <property type="match status" value="1"/>
</dbReference>
<dbReference type="Proteomes" id="UP000003280">
    <property type="component" value="Unassembled WGS sequence"/>
</dbReference>
<evidence type="ECO:0000313" key="2">
    <source>
        <dbReference type="EMBL" id="EFM25257.1"/>
    </source>
</evidence>
<evidence type="ECO:0000313" key="3">
    <source>
        <dbReference type="Proteomes" id="UP000003280"/>
    </source>
</evidence>
<dbReference type="AlphaFoldDB" id="E0NLR6"/>
<dbReference type="EMBL" id="AEEH01000043">
    <property type="protein sequence ID" value="EFM25257.1"/>
    <property type="molecule type" value="Genomic_DNA"/>
</dbReference>
<gene>
    <name evidence="2" type="ORF">HMPREF9225_1146</name>
</gene>
<sequence length="200" mass="22186">MKKLYKIIGGKMSKTAVLIYDSFCNFEISVALEILALNNREIVVFAKDTEVVTSEEGLKILPDKDIYDIDIGEFDSLLLPGAADIEAAVEDEEIIEFIKKFNGKIIGAISIAPILLVKAGMLNGKAFMAGVNKEDLLEEGFLEAELVKMKDWNECIENSIEDGYILEDKIITSVSYNFIKFGLQFAKMLGIEISPKSFGI</sequence>
<feature type="domain" description="DJ-1/PfpI" evidence="1">
    <location>
        <begin position="14"/>
        <end position="186"/>
    </location>
</feature>
<comment type="caution">
    <text evidence="2">The sequence shown here is derived from an EMBL/GenBank/DDBJ whole genome shotgun (WGS) entry which is preliminary data.</text>
</comment>
<dbReference type="Gene3D" id="3.40.50.880">
    <property type="match status" value="1"/>
</dbReference>
<dbReference type="PANTHER" id="PTHR43130:SF3">
    <property type="entry name" value="HTH-TYPE TRANSCRIPTIONAL REGULATOR RV1931C"/>
    <property type="match status" value="1"/>
</dbReference>
<dbReference type="eggNOG" id="COG0693">
    <property type="taxonomic scope" value="Bacteria"/>
</dbReference>
<reference evidence="2 3" key="1">
    <citation type="submission" date="2010-07" db="EMBL/GenBank/DDBJ databases">
        <authorList>
            <person name="Muzny D."/>
            <person name="Qin X."/>
            <person name="Deng J."/>
            <person name="Jiang H."/>
            <person name="Liu Y."/>
            <person name="Qu J."/>
            <person name="Song X.-Z."/>
            <person name="Zhang L."/>
            <person name="Thornton R."/>
            <person name="Coyle M."/>
            <person name="Francisco L."/>
            <person name="Jackson L."/>
            <person name="Javaid M."/>
            <person name="Korchina V."/>
            <person name="Kovar C."/>
            <person name="Mata R."/>
            <person name="Mathew T."/>
            <person name="Ngo R."/>
            <person name="Nguyen L."/>
            <person name="Nguyen N."/>
            <person name="Okwuonu G."/>
            <person name="Ongeri F."/>
            <person name="Pham C."/>
            <person name="Simmons D."/>
            <person name="Wilczek-Boney K."/>
            <person name="Hale W."/>
            <person name="Jakkamsetti A."/>
            <person name="Pham P."/>
            <person name="Ruth R."/>
            <person name="San Lucas F."/>
            <person name="Warren J."/>
            <person name="Zhang J."/>
            <person name="Zhao Z."/>
            <person name="Zhou C."/>
            <person name="Zhu D."/>
            <person name="Lee S."/>
            <person name="Bess C."/>
            <person name="Blankenburg K."/>
            <person name="Forbes L."/>
            <person name="Fu Q."/>
            <person name="Gubbala S."/>
            <person name="Hirani K."/>
            <person name="Jayaseelan J.C."/>
            <person name="Lara F."/>
            <person name="Munidasa M."/>
            <person name="Palculict T."/>
            <person name="Patil S."/>
            <person name="Pu L.-L."/>
            <person name="Saada N."/>
            <person name="Tang L."/>
            <person name="Weissenberger G."/>
            <person name="Zhu Y."/>
            <person name="Hemphill L."/>
            <person name="Shang Y."/>
            <person name="Youmans B."/>
            <person name="Ayvaz T."/>
            <person name="Ross M."/>
            <person name="Santibanez J."/>
            <person name="Aqrawi P."/>
            <person name="Gross S."/>
            <person name="Joshi V."/>
            <person name="Fowler G."/>
            <person name="Nazareth L."/>
            <person name="Reid J."/>
            <person name="Worley K."/>
            <person name="Petrosino J."/>
            <person name="Highlander S."/>
            <person name="Gibbs R."/>
        </authorList>
    </citation>
    <scope>NUCLEOTIDE SEQUENCE [LARGE SCALE GENOMIC DNA]</scope>
    <source>
        <strain evidence="2 3">ATCC BAA-1640</strain>
    </source>
</reference>
<name>E0NLR6_9FIRM</name>
<evidence type="ECO:0000259" key="1">
    <source>
        <dbReference type="Pfam" id="PF01965"/>
    </source>
</evidence>
<dbReference type="InterPro" id="IPR029062">
    <property type="entry name" value="Class_I_gatase-like"/>
</dbReference>
<dbReference type="InterPro" id="IPR002818">
    <property type="entry name" value="DJ-1/PfpI"/>
</dbReference>
<dbReference type="STRING" id="862517.HMPREF9225_1146"/>
<protein>
    <submittedName>
        <fullName evidence="2">DJ-1/PfpI family protein</fullName>
    </submittedName>
</protein>